<evidence type="ECO:0000259" key="5">
    <source>
        <dbReference type="PROSITE" id="PS50122"/>
    </source>
</evidence>
<protein>
    <recommendedName>
        <fullName evidence="2">protein-glutamate methylesterase</fullName>
        <ecNumber evidence="2">3.1.1.61</ecNumber>
    </recommendedName>
</protein>
<evidence type="ECO:0000256" key="4">
    <source>
        <dbReference type="PROSITE-ProRule" id="PRU00050"/>
    </source>
</evidence>
<evidence type="ECO:0000313" key="6">
    <source>
        <dbReference type="EMBL" id="MCW1883882.1"/>
    </source>
</evidence>
<dbReference type="PANTHER" id="PTHR42872">
    <property type="entry name" value="PROTEIN-GLUTAMATE METHYLESTERASE/PROTEIN-GLUTAMINE GLUTAMINASE"/>
    <property type="match status" value="1"/>
</dbReference>
<evidence type="ECO:0000256" key="1">
    <source>
        <dbReference type="ARBA" id="ARBA00022801"/>
    </source>
</evidence>
<evidence type="ECO:0000256" key="3">
    <source>
        <dbReference type="ARBA" id="ARBA00048267"/>
    </source>
</evidence>
<dbReference type="SUPFAM" id="SSF52738">
    <property type="entry name" value="Methylesterase CheB, C-terminal domain"/>
    <property type="match status" value="1"/>
</dbReference>
<dbReference type="Gene3D" id="3.40.50.180">
    <property type="entry name" value="Methylesterase CheB, C-terminal domain"/>
    <property type="match status" value="1"/>
</dbReference>
<dbReference type="CDD" id="cd16433">
    <property type="entry name" value="CheB"/>
    <property type="match status" value="1"/>
</dbReference>
<dbReference type="InterPro" id="IPR035909">
    <property type="entry name" value="CheB_C"/>
</dbReference>
<keyword evidence="4" id="KW-0145">Chemotaxis</keyword>
<dbReference type="PANTHER" id="PTHR42872:SF6">
    <property type="entry name" value="PROTEIN-GLUTAMATE METHYLESTERASE_PROTEIN-GLUTAMINE GLUTAMINASE"/>
    <property type="match status" value="1"/>
</dbReference>
<comment type="caution">
    <text evidence="6">The sequence shown here is derived from an EMBL/GenBank/DDBJ whole genome shotgun (WGS) entry which is preliminary data.</text>
</comment>
<evidence type="ECO:0000256" key="2">
    <source>
        <dbReference type="ARBA" id="ARBA00039140"/>
    </source>
</evidence>
<dbReference type="EC" id="3.1.1.61" evidence="2"/>
<organism evidence="6 7">
    <name type="scientific">Luteolibacter flavescens</name>
    <dbReference type="NCBI Taxonomy" id="1859460"/>
    <lineage>
        <taxon>Bacteria</taxon>
        <taxon>Pseudomonadati</taxon>
        <taxon>Verrucomicrobiota</taxon>
        <taxon>Verrucomicrobiia</taxon>
        <taxon>Verrucomicrobiales</taxon>
        <taxon>Verrucomicrobiaceae</taxon>
        <taxon>Luteolibacter</taxon>
    </lineage>
</organism>
<feature type="domain" description="CheB-type methylesterase" evidence="5">
    <location>
        <begin position="5"/>
        <end position="195"/>
    </location>
</feature>
<dbReference type="Proteomes" id="UP001207930">
    <property type="component" value="Unassembled WGS sequence"/>
</dbReference>
<proteinExistence type="predicted"/>
<feature type="active site" evidence="4">
    <location>
        <position position="137"/>
    </location>
</feature>
<dbReference type="PROSITE" id="PS50122">
    <property type="entry name" value="CHEB"/>
    <property type="match status" value="1"/>
</dbReference>
<keyword evidence="1 4" id="KW-0378">Hydrolase</keyword>
<dbReference type="RefSeq" id="WP_264499843.1">
    <property type="nucleotide sequence ID" value="NZ_JAPDDS010000002.1"/>
</dbReference>
<accession>A0ABT3FKA9</accession>
<evidence type="ECO:0000313" key="7">
    <source>
        <dbReference type="Proteomes" id="UP001207930"/>
    </source>
</evidence>
<reference evidence="6 7" key="1">
    <citation type="submission" date="2022-10" db="EMBL/GenBank/DDBJ databases">
        <title>Luteolibacter flavescens strain MCCC 1K03193, whole genome shotgun sequencing project.</title>
        <authorList>
            <person name="Zhao G."/>
            <person name="Shen L."/>
        </authorList>
    </citation>
    <scope>NUCLEOTIDE SEQUENCE [LARGE SCALE GENOMIC DNA]</scope>
    <source>
        <strain evidence="6 7">MCCC 1K03193</strain>
    </source>
</reference>
<dbReference type="InterPro" id="IPR000673">
    <property type="entry name" value="Sig_transdc_resp-reg_Me-estase"/>
</dbReference>
<name>A0ABT3FKA9_9BACT</name>
<dbReference type="EMBL" id="JAPDDS010000002">
    <property type="protein sequence ID" value="MCW1883882.1"/>
    <property type="molecule type" value="Genomic_DNA"/>
</dbReference>
<feature type="active site" evidence="4">
    <location>
        <position position="17"/>
    </location>
</feature>
<sequence>MIAEESINESAVVIGASVGAIGALSAILPALPAGYPLPVLVVVHIPPDRDTGLPALFAARCALPVKEAEDKEPVRPGTIYFAPPNYHLLVEPDFTFALSVDDPVMYSRPALDVLFESAADAYGNGLCGVVLTGASADGARGLRAVAAAGGRALVQTPETAEGEIMPRAALDACPLARALDLGDIARELIQLPSST</sequence>
<feature type="active site" evidence="4">
    <location>
        <position position="44"/>
    </location>
</feature>
<comment type="catalytic activity">
    <reaction evidence="3">
        <text>[protein]-L-glutamate 5-O-methyl ester + H2O = L-glutamyl-[protein] + methanol + H(+)</text>
        <dbReference type="Rhea" id="RHEA:23236"/>
        <dbReference type="Rhea" id="RHEA-COMP:10208"/>
        <dbReference type="Rhea" id="RHEA-COMP:10311"/>
        <dbReference type="ChEBI" id="CHEBI:15377"/>
        <dbReference type="ChEBI" id="CHEBI:15378"/>
        <dbReference type="ChEBI" id="CHEBI:17790"/>
        <dbReference type="ChEBI" id="CHEBI:29973"/>
        <dbReference type="ChEBI" id="CHEBI:82795"/>
        <dbReference type="EC" id="3.1.1.61"/>
    </reaction>
</comment>
<dbReference type="Pfam" id="PF01339">
    <property type="entry name" value="CheB_methylest"/>
    <property type="match status" value="1"/>
</dbReference>
<keyword evidence="7" id="KW-1185">Reference proteome</keyword>
<gene>
    <name evidence="6" type="ORF">OKA04_04030</name>
</gene>